<feature type="domain" description="FHA" evidence="2">
    <location>
        <begin position="97"/>
        <end position="148"/>
    </location>
</feature>
<evidence type="ECO:0000259" key="2">
    <source>
        <dbReference type="PROSITE" id="PS50006"/>
    </source>
</evidence>
<protein>
    <submittedName>
        <fullName evidence="3">FHA domain-containing protein</fullName>
    </submittedName>
</protein>
<dbReference type="Pfam" id="PF00498">
    <property type="entry name" value="FHA"/>
    <property type="match status" value="1"/>
</dbReference>
<evidence type="ECO:0000256" key="1">
    <source>
        <dbReference type="SAM" id="MobiDB-lite"/>
    </source>
</evidence>
<gene>
    <name evidence="3" type="ORF">ACFVKH_03475</name>
</gene>
<dbReference type="InterPro" id="IPR000253">
    <property type="entry name" value="FHA_dom"/>
</dbReference>
<organism evidence="3 4">
    <name type="scientific">Almyronema epifaneia S1</name>
    <dbReference type="NCBI Taxonomy" id="2991925"/>
    <lineage>
        <taxon>Bacteria</taxon>
        <taxon>Bacillati</taxon>
        <taxon>Cyanobacteriota</taxon>
        <taxon>Cyanophyceae</taxon>
        <taxon>Nodosilineales</taxon>
        <taxon>Nodosilineaceae</taxon>
        <taxon>Almyronema</taxon>
        <taxon>Almyronema epifaneia</taxon>
    </lineage>
</organism>
<keyword evidence="4" id="KW-1185">Reference proteome</keyword>
<dbReference type="SMART" id="SM00240">
    <property type="entry name" value="FHA"/>
    <property type="match status" value="1"/>
</dbReference>
<feature type="region of interest" description="Disordered" evidence="1">
    <location>
        <begin position="194"/>
        <end position="215"/>
    </location>
</feature>
<dbReference type="Proteomes" id="UP001600165">
    <property type="component" value="Unassembled WGS sequence"/>
</dbReference>
<accession>A0ABW6ID48</accession>
<dbReference type="EMBL" id="JBHZOL010000021">
    <property type="protein sequence ID" value="MFE4105324.1"/>
    <property type="molecule type" value="Genomic_DNA"/>
</dbReference>
<evidence type="ECO:0000313" key="3">
    <source>
        <dbReference type="EMBL" id="MFE4105324.1"/>
    </source>
</evidence>
<comment type="caution">
    <text evidence="3">The sequence shown here is derived from an EMBL/GenBank/DDBJ whole genome shotgun (WGS) entry which is preliminary data.</text>
</comment>
<dbReference type="InterPro" id="IPR050923">
    <property type="entry name" value="Cell_Proc_Reg/RNA_Proc"/>
</dbReference>
<evidence type="ECO:0000313" key="4">
    <source>
        <dbReference type="Proteomes" id="UP001600165"/>
    </source>
</evidence>
<dbReference type="SUPFAM" id="SSF49879">
    <property type="entry name" value="SMAD/FHA domain"/>
    <property type="match status" value="1"/>
</dbReference>
<reference evidence="3 4" key="1">
    <citation type="submission" date="2024-10" db="EMBL/GenBank/DDBJ databases">
        <authorList>
            <person name="Ratan Roy A."/>
            <person name="Morales Sandoval P.H."/>
            <person name="De Los Santos Villalobos S."/>
            <person name="Chakraborty S."/>
            <person name="Mukherjee J."/>
        </authorList>
    </citation>
    <scope>NUCLEOTIDE SEQUENCE [LARGE SCALE GENOMIC DNA]</scope>
    <source>
        <strain evidence="3 4">S1</strain>
    </source>
</reference>
<dbReference type="CDD" id="cd00060">
    <property type="entry name" value="FHA"/>
    <property type="match status" value="1"/>
</dbReference>
<sequence>MSKSHFSPDSSDMWLASQENREIQERLELFQIFSKIYSHHRTLLNDILDLEGSGGKSLARLGLFYYVQGVVSEKGAYLITNLLDGKTRALEQASHIWTVGRDPRQVAVILRDKRLSRCHAAVQYVPKQGFFLSDLDSRNGSFVNGERIHQQYKLSDGDRIRLGSITFSFFVCSDFKTVAPPTAQCRQMLENSAGMPTLPPQIESSEVRDSSDDATVEGNAPRILDETVRLPWNQCFR</sequence>
<dbReference type="InterPro" id="IPR008984">
    <property type="entry name" value="SMAD_FHA_dom_sf"/>
</dbReference>
<dbReference type="PROSITE" id="PS50006">
    <property type="entry name" value="FHA_DOMAIN"/>
    <property type="match status" value="1"/>
</dbReference>
<dbReference type="RefSeq" id="WP_377961656.1">
    <property type="nucleotide sequence ID" value="NZ_JBHZOL010000021.1"/>
</dbReference>
<proteinExistence type="predicted"/>
<name>A0ABW6ID48_9CYAN</name>
<dbReference type="Gene3D" id="2.60.200.20">
    <property type="match status" value="1"/>
</dbReference>
<dbReference type="PANTHER" id="PTHR23308">
    <property type="entry name" value="NUCLEAR INHIBITOR OF PROTEIN PHOSPHATASE-1"/>
    <property type="match status" value="1"/>
</dbReference>